<comment type="caution">
    <text evidence="1">The sequence shown here is derived from an EMBL/GenBank/DDBJ whole genome shotgun (WGS) entry which is preliminary data.</text>
</comment>
<evidence type="ECO:0000313" key="1">
    <source>
        <dbReference type="EMBL" id="MEJ1093001.1"/>
    </source>
</evidence>
<dbReference type="EMBL" id="JBBDGN010000022">
    <property type="protein sequence ID" value="MEJ1093001.1"/>
    <property type="molecule type" value="Genomic_DNA"/>
</dbReference>
<dbReference type="Proteomes" id="UP001366085">
    <property type="component" value="Unassembled WGS sequence"/>
</dbReference>
<gene>
    <name evidence="1" type="ORF">WDU93_15035</name>
</gene>
<accession>A0ABU8LQ10</accession>
<sequence>MKHGDIVLAEDMPYALTRGAFQYEDGSTQTFDSSGGTIYVENGRPTRGEWYVDAAGRFCSFWPPSHRSCYEVRWIVEDHHVAGLSFRNVSYAAEGRYDAPILDELVMHELHVWADDGGAH</sequence>
<proteinExistence type="predicted"/>
<protein>
    <submittedName>
        <fullName evidence="1">Uncharacterized protein</fullName>
    </submittedName>
</protein>
<dbReference type="RefSeq" id="WP_337322052.1">
    <property type="nucleotide sequence ID" value="NZ_JBBDGN010000022.1"/>
</dbReference>
<organism evidence="1 2">
    <name type="scientific">Microbacterium istanbulense</name>
    <dbReference type="NCBI Taxonomy" id="3122049"/>
    <lineage>
        <taxon>Bacteria</taxon>
        <taxon>Bacillati</taxon>
        <taxon>Actinomycetota</taxon>
        <taxon>Actinomycetes</taxon>
        <taxon>Micrococcales</taxon>
        <taxon>Microbacteriaceae</taxon>
        <taxon>Microbacterium</taxon>
    </lineage>
</organism>
<name>A0ABU8LQ10_9MICO</name>
<evidence type="ECO:0000313" key="2">
    <source>
        <dbReference type="Proteomes" id="UP001366085"/>
    </source>
</evidence>
<reference evidence="1 2" key="1">
    <citation type="submission" date="2024-02" db="EMBL/GenBank/DDBJ databases">
        <authorList>
            <person name="Saticioglu I.B."/>
        </authorList>
    </citation>
    <scope>NUCLEOTIDE SEQUENCE [LARGE SCALE GENOMIC DNA]</scope>
    <source>
        <strain evidence="1 2">Mu-43</strain>
    </source>
</reference>
<keyword evidence="2" id="KW-1185">Reference proteome</keyword>